<name>A0A316W2Q5_9BASI</name>
<protein>
    <submittedName>
        <fullName evidence="1">Uncharacterized protein</fullName>
    </submittedName>
</protein>
<dbReference type="InParanoid" id="A0A316W2Q5"/>
<dbReference type="RefSeq" id="XP_025371139.1">
    <property type="nucleotide sequence ID" value="XM_025517438.1"/>
</dbReference>
<dbReference type="EMBL" id="KZ819365">
    <property type="protein sequence ID" value="PWN43979.1"/>
    <property type="molecule type" value="Genomic_DNA"/>
</dbReference>
<organism evidence="1 2">
    <name type="scientific">Ceraceosorus guamensis</name>
    <dbReference type="NCBI Taxonomy" id="1522189"/>
    <lineage>
        <taxon>Eukaryota</taxon>
        <taxon>Fungi</taxon>
        <taxon>Dikarya</taxon>
        <taxon>Basidiomycota</taxon>
        <taxon>Ustilaginomycotina</taxon>
        <taxon>Exobasidiomycetes</taxon>
        <taxon>Ceraceosorales</taxon>
        <taxon>Ceraceosoraceae</taxon>
        <taxon>Ceraceosorus</taxon>
    </lineage>
</organism>
<reference evidence="1 2" key="1">
    <citation type="journal article" date="2018" name="Mol. Biol. Evol.">
        <title>Broad Genomic Sampling Reveals a Smut Pathogenic Ancestry of the Fungal Clade Ustilaginomycotina.</title>
        <authorList>
            <person name="Kijpornyongpan T."/>
            <person name="Mondo S.J."/>
            <person name="Barry K."/>
            <person name="Sandor L."/>
            <person name="Lee J."/>
            <person name="Lipzen A."/>
            <person name="Pangilinan J."/>
            <person name="LaButti K."/>
            <person name="Hainaut M."/>
            <person name="Henrissat B."/>
            <person name="Grigoriev I.V."/>
            <person name="Spatafora J.W."/>
            <person name="Aime M.C."/>
        </authorList>
    </citation>
    <scope>NUCLEOTIDE SEQUENCE [LARGE SCALE GENOMIC DNA]</scope>
    <source>
        <strain evidence="1 2">MCA 4658</strain>
    </source>
</reference>
<accession>A0A316W2Q5</accession>
<proteinExistence type="predicted"/>
<gene>
    <name evidence="1" type="ORF">IE81DRAFT_54968</name>
</gene>
<evidence type="ECO:0000313" key="1">
    <source>
        <dbReference type="EMBL" id="PWN43979.1"/>
    </source>
</evidence>
<dbReference type="Proteomes" id="UP000245783">
    <property type="component" value="Unassembled WGS sequence"/>
</dbReference>
<dbReference type="AlphaFoldDB" id="A0A316W2Q5"/>
<sequence>MHLTWWDSEICGAMERKSRECGYEISVVTHPNRRTCPHRVDAGSSIRQSDAWNQACMHASHGSPRLFARPPPGRQRTSTTEVALAATALLCARDYHTNLYMSHTLVLLCDRAQQLGRGQPARTLTTHNSRPTAGHDRACRFTPARRLEVLRADSCAMSSHPALPFTFVSTKPTFLSACSYAQTPS</sequence>
<keyword evidence="2" id="KW-1185">Reference proteome</keyword>
<dbReference type="GeneID" id="37039308"/>
<evidence type="ECO:0000313" key="2">
    <source>
        <dbReference type="Proteomes" id="UP000245783"/>
    </source>
</evidence>